<evidence type="ECO:0000313" key="4">
    <source>
        <dbReference type="EMBL" id="TFD32052.1"/>
    </source>
</evidence>
<keyword evidence="2" id="KW-1133">Transmembrane helix</keyword>
<dbReference type="OrthoDB" id="158862at2"/>
<dbReference type="NCBIfam" id="TIGR01451">
    <property type="entry name" value="B_ant_repeat"/>
    <property type="match status" value="8"/>
</dbReference>
<organism evidence="4 5">
    <name type="scientific">Cryobacterium cryoconiti</name>
    <dbReference type="NCBI Taxonomy" id="1259239"/>
    <lineage>
        <taxon>Bacteria</taxon>
        <taxon>Bacillati</taxon>
        <taxon>Actinomycetota</taxon>
        <taxon>Actinomycetes</taxon>
        <taxon>Micrococcales</taxon>
        <taxon>Microbacteriaceae</taxon>
        <taxon>Cryobacterium</taxon>
    </lineage>
</organism>
<dbReference type="Proteomes" id="UP000297472">
    <property type="component" value="Unassembled WGS sequence"/>
</dbReference>
<feature type="domain" description="DUF11" evidence="3">
    <location>
        <begin position="1858"/>
        <end position="1975"/>
    </location>
</feature>
<feature type="region of interest" description="Disordered" evidence="1">
    <location>
        <begin position="924"/>
        <end position="947"/>
    </location>
</feature>
<sequence>MPQHRARTSSRTVREKPLTLFATGFLAPVRAHIRITAGGLAALLVAVGLTLGAVAPANADALITLSADSSGTILAGEDATVTLTASGPSGSTADYYNLAFRYELPTGVSYVAGSATSDTVPALPDPTIVVITDSAGPPAVTHQVLIWTNLADLPRGTTPGFTFKIRPDADVYPVGAPIPGNAAVYAQTNPRLLAKFATDTGVVVPGTFAASDAVSPAATKVTAIEVTKSEPSPEHELMRGVHTEARVYSIATRNTGVAPTTGVVLVDYLPAGLEFLGCGLADNSAAEEYPGSGPVRATLTGDELAACQAPVSIETVNDRPGFAGQVFTRVTWNLGVLAAGSTRTISYAAGIPLRANTLSWPAGTPAAASLLQGANLDNNTGASTRQEDAAAAGRSLTNTATASGTYTGKVATPADAAVSSSDSVTVKAMDLSIVKSGPGLFSAGDTADFSLLVRAGEYTDDTAMTIVDTIPNGLCPILPASVLFTRSAGCPGDGIVTNATVTGAVANSDGTFTVTMTPAPDAIAHGDSVTIEYSAYMNETYQGTSSAGTGAGVPTAAGDSFRNTVTIAGTTTGLTPGDLAVKAVTDDSSAALGSDGPEISKKVLQRPTPGATPVDCAAADPTQYVDEESIPPVMPAYQVGDRVCFELTVTFSTSTKTRNAQITDFVPVGTRYDAYALAPGGTVAVTPVAGTQSATPLVADPLPAAWDLGVTEGGTDRFVPKGSTLTLYVSAIIDSRTDGAAVDITANLMKYRQETTSGGVLALRDQVDYRVAPTPAVVLAKSIAQVNGAAPAAPNDNVVVKEGDVVTYSVDVSGAPANFFDVENVTVWDALPAGYDCATWTVTAITAGGVCRNPGDAGYPANSATPTGRSVIEWTIAGPLGAAVLANLAYTVTVPAGVSVSRVFVNTASVVAFTTPTTNGTDQTYFPKGSLNPSHDTDGNAAPANDNAQVRLPDAVPGKSGVTRINDVNNNAASQAVAGELVDYTFSVTVPPRTTVFNGVLSDALPAGLTTTGATATATLDGGALPAGFGLDTTTGKLTFPATHDNTTAIGQVFTVTLPGVLVGVGLSSGSLRNTATFASTATLTGAALPARTAQKTVTVVTPLPTLTKTVDTPTARGGDLVVFTLTAGNTSGRPAAYDSVITDCLPAGLAFDPSTGFLTSPSGTTVASEAGTGTGAGGNGCAVGTTRITWALPGTGALLHPATATVTFQARVTPTSAGLETYTNTAFVTGSTLDNSGVTPVNDPATERVVTASSSAVVTVQGAVTVKTVLPATATIGGTIDYTVTVTLPQNVNFYDAAIIDTLPVGLTAGTATVTCLTAAAVDCAADLPGAGAPLTASGQKIGWSLGDVTAKAEIRTLTVTFTGTVTSAPSNAAGVILKNGALLGWNVLNGTNPTAANASFARTAASATADVTVLEPSLSIAKAVSDTTPEPGQTFTYTVTARNANTATTSDAYAVSIVDTIPAGIDPASIVNISNGGVRSGSTITWTVASIAKNATAVLTYDATLAASGTLGTGAIINTVTIPTYRSLPAATPDEREYTVNPPRATASVTPDFPRIVLTKAASNGTTAYPNTPFGWTLGLTNTGSGTAATVTATDVLPANWEYLAGTGTVSVNGAPAVALADPAVSTASGVQTLVWPAFTGVGPTGTIVIRYSAQPTLAAATTTPGAGAGILHTNTLSASTTDATGATGRSGPTSYTGGPATAAAQLHSADVVIVKAAGAALVAGTTTADAWTLTVSNRGPDTAVGVVGGHNFRVTDTPAQPLPAGLTVSAASGAGWSCTVPDVSTGAFTCDRLNSAETLASGSAWPPITVAVAVAADVASGTDVANTASVASRTFDPAPGNNADAETIAVGTSADLRIAKASQGDFTAGQVATWTIDVTNDGPSLSRAPIEVADTLPAGISEVSATGTDWTCDTAATPVSCTTDTDLALGATSRITVTALIDSGFTGSLTNTATVSGTTPDPDPSNNESRTTDDVGTGTTLAIEKTLLDAALVPGAEATYRFVVTNTGTADARTVTIADELPAGLTFVDTAAAGPGTWTCTETSTGPSTVGCALTGTLEPGAAAAQTVDLTVRVASSLLGDVVNAATVTADNADPATDDTNTALTGVSDLGIVKSHPDAPVSAGTDVVYTLEVENHGPSDAPIGTVVTDRVPAGLTPVSADGGSEWTCDPPVGQELTCTSTGILVAGATAQSILVTVSVPADAGAATFTNVAEVTGVLDEPTPDANPNTASDPTVVTALAEVGIVKTVTSDKGSVVAGGSISYTLTVTNAGPSFADALTVSDTLPAGFTATAITGDGWTCALATVSCSRDTLGLTTAVITVTATVSSAVSDGTVATNSATVVWTDSRPEPHSDTDTVPVTVDAVADLVLVKTARTSVLNAGETVDFDLQLTNAGLSDAVGPVTVVDTLPVGIRFQTSAPGWTCAADAAPADAEQTVTCTLGDGTVGLAAGGTATLLTLMTGTDPALGPVTLTNTATAATPTTETDLANNDGAADVTFTRLADLAIVKTHGGDGAIGAATAFPIVVTNDGPSTAVAVTVVDSLPAGLTWVDAAGSDPAWTCTAGATDADTGVTPVTCALAGELAPAATAPTLIVNATVDARAYPLVTNRAVVSSDTPDPDPADNSATDPLTVTPLVTLQVTKAHVGQAATGEKLDYLISVTNVGVTNDPGGFSIVDDLPSGLAYVGSKGKDVTCAAVRASVTCVFDGELAIGATRTVTLTTTVLAAASSQVVNTVVARSLFADPAAPTATATDTATVQEALADTGVTRFAPLLALALMVLLLGAGMLVYGRRRGDGSRG</sequence>
<proteinExistence type="predicted"/>
<dbReference type="Gene3D" id="2.60.40.740">
    <property type="match status" value="4"/>
</dbReference>
<feature type="region of interest" description="Disordered" evidence="1">
    <location>
        <begin position="1955"/>
        <end position="1980"/>
    </location>
</feature>
<dbReference type="InterPro" id="IPR001434">
    <property type="entry name" value="OmcB-like_DUF11"/>
</dbReference>
<keyword evidence="2" id="KW-0812">Transmembrane</keyword>
<feature type="domain" description="DUF11" evidence="3">
    <location>
        <begin position="1420"/>
        <end position="1524"/>
    </location>
</feature>
<dbReference type="InterPro" id="IPR047589">
    <property type="entry name" value="DUF11_rpt"/>
</dbReference>
<evidence type="ECO:0000256" key="1">
    <source>
        <dbReference type="SAM" id="MobiDB-lite"/>
    </source>
</evidence>
<feature type="domain" description="DUF11" evidence="3">
    <location>
        <begin position="2505"/>
        <end position="2629"/>
    </location>
</feature>
<comment type="caution">
    <text evidence="4">The sequence shown here is derived from an EMBL/GenBank/DDBJ whole genome shotgun (WGS) entry which is preliminary data.</text>
</comment>
<feature type="domain" description="DUF11" evidence="3">
    <location>
        <begin position="2246"/>
        <end position="2360"/>
    </location>
</feature>
<dbReference type="NCBIfam" id="TIGR04226">
    <property type="entry name" value="RrgB_K2N_iso_D2"/>
    <property type="match status" value="1"/>
</dbReference>
<evidence type="ECO:0000313" key="5">
    <source>
        <dbReference type="Proteomes" id="UP000297472"/>
    </source>
</evidence>
<keyword evidence="5" id="KW-1185">Reference proteome</keyword>
<dbReference type="InterPro" id="IPR026466">
    <property type="entry name" value="Fim_isopep_form_D2_dom"/>
</dbReference>
<feature type="domain" description="DUF11" evidence="3">
    <location>
        <begin position="1713"/>
        <end position="1850"/>
    </location>
</feature>
<name>A0A4Y8JVX3_9MICO</name>
<feature type="compositionally biased region" description="Polar residues" evidence="1">
    <location>
        <begin position="1955"/>
        <end position="1972"/>
    </location>
</feature>
<feature type="domain" description="DUF11" evidence="3">
    <location>
        <begin position="1984"/>
        <end position="2102"/>
    </location>
</feature>
<feature type="domain" description="DUF11" evidence="3">
    <location>
        <begin position="2640"/>
        <end position="2748"/>
    </location>
</feature>
<dbReference type="EMBL" id="SOHA01000010">
    <property type="protein sequence ID" value="TFD32052.1"/>
    <property type="molecule type" value="Genomic_DNA"/>
</dbReference>
<feature type="domain" description="DUF11" evidence="3">
    <location>
        <begin position="1107"/>
        <end position="1236"/>
    </location>
</feature>
<dbReference type="PANTHER" id="PTHR34819">
    <property type="entry name" value="LARGE CYSTEINE-RICH PERIPLASMIC PROTEIN OMCB"/>
    <property type="match status" value="1"/>
</dbReference>
<dbReference type="Pfam" id="PF01345">
    <property type="entry name" value="DUF11"/>
    <property type="match status" value="10"/>
</dbReference>
<feature type="transmembrane region" description="Helical" evidence="2">
    <location>
        <begin position="2771"/>
        <end position="2791"/>
    </location>
</feature>
<feature type="domain" description="DUF11" evidence="3">
    <location>
        <begin position="2112"/>
        <end position="2233"/>
    </location>
</feature>
<reference evidence="4 5" key="1">
    <citation type="submission" date="2019-03" db="EMBL/GenBank/DDBJ databases">
        <title>Genomics of glacier-inhabiting Cryobacterium strains.</title>
        <authorList>
            <person name="Liu Q."/>
            <person name="Xin Y.-H."/>
        </authorList>
    </citation>
    <scope>NUCLEOTIDE SEQUENCE [LARGE SCALE GENOMIC DNA]</scope>
    <source>
        <strain evidence="4 5">TMT1-51</strain>
    </source>
</reference>
<gene>
    <name evidence="4" type="ORF">E3T49_05070</name>
</gene>
<protein>
    <submittedName>
        <fullName evidence="4">DUF11 domain-containing protein</fullName>
    </submittedName>
</protein>
<feature type="region of interest" description="Disordered" evidence="1">
    <location>
        <begin position="589"/>
        <end position="612"/>
    </location>
</feature>
<evidence type="ECO:0000259" key="3">
    <source>
        <dbReference type="Pfam" id="PF01345"/>
    </source>
</evidence>
<keyword evidence="2" id="KW-0472">Membrane</keyword>
<accession>A0A4Y8JVX3</accession>
<dbReference type="InterPro" id="IPR051172">
    <property type="entry name" value="Chlamydia_OmcB"/>
</dbReference>
<dbReference type="RefSeq" id="WP_134423883.1">
    <property type="nucleotide sequence ID" value="NZ_SOHA01000010.1"/>
</dbReference>
<feature type="domain" description="DUF11" evidence="3">
    <location>
        <begin position="2369"/>
        <end position="2497"/>
    </location>
</feature>
<evidence type="ECO:0000256" key="2">
    <source>
        <dbReference type="SAM" id="Phobius"/>
    </source>
</evidence>